<sequence>MAEKCSKSKLKRKKSSVEDLQSDLCSLGAPKRSSSVTLLSRDGATNTDRSSLHAAAAWWNTLQPPAVESLWAFTLMSALPHLQNQHWDPVPDLPLPPAVRPAAPKLEDHWKYDLLSEVPPFPEIYPLTPETPPGLDPLSVSSSQENVPLQTRPSLKTPDRGPPSHNRQSPEQQTEPCQPLLSRSQRPTVLRLEKAASSSAGQPRVKGELEQWSGPVRRRLQTELVKVSNPPVSTGEEDEVQRVGKPEEAALQSCPMCLQGFPAGFTQMERDSHLAQCLSEMNVDMTW</sequence>
<dbReference type="PROSITE" id="PS51906">
    <property type="entry name" value="ZF_UBZ2"/>
    <property type="match status" value="1"/>
</dbReference>
<evidence type="ECO:0000313" key="4">
    <source>
        <dbReference type="Proteomes" id="UP001311232"/>
    </source>
</evidence>
<feature type="compositionally biased region" description="Polar residues" evidence="1">
    <location>
        <begin position="139"/>
        <end position="154"/>
    </location>
</feature>
<comment type="caution">
    <text evidence="3">The sequence shown here is derived from an EMBL/GenBank/DDBJ whole genome shotgun (WGS) entry which is preliminary data.</text>
</comment>
<name>A0AAV9R8Y9_9TELE</name>
<dbReference type="PANTHER" id="PTHR37862:SF1">
    <property type="entry name" value="FANCONI ANEMIA CORE COMPLEX-ASSOCIATED PROTEIN 20"/>
    <property type="match status" value="1"/>
</dbReference>
<keyword evidence="4" id="KW-1185">Reference proteome</keyword>
<dbReference type="GO" id="GO:0043130">
    <property type="term" value="F:ubiquitin binding"/>
    <property type="evidence" value="ECO:0007669"/>
    <property type="project" value="InterPro"/>
</dbReference>
<dbReference type="EMBL" id="JAHHUM010002309">
    <property type="protein sequence ID" value="KAK5605269.1"/>
    <property type="molecule type" value="Genomic_DNA"/>
</dbReference>
<dbReference type="InterPro" id="IPR052689">
    <property type="entry name" value="FA_core_complex_assoc"/>
</dbReference>
<feature type="compositionally biased region" description="Polar residues" evidence="1">
    <location>
        <begin position="165"/>
        <end position="187"/>
    </location>
</feature>
<dbReference type="GO" id="GO:0043240">
    <property type="term" value="C:Fanconi anaemia nuclear complex"/>
    <property type="evidence" value="ECO:0007669"/>
    <property type="project" value="TreeGrafter"/>
</dbReference>
<gene>
    <name evidence="3" type="ORF">CRENBAI_017071</name>
</gene>
<feature type="region of interest" description="Disordered" evidence="1">
    <location>
        <begin position="1"/>
        <end position="30"/>
    </location>
</feature>
<feature type="region of interest" description="Disordered" evidence="1">
    <location>
        <begin position="123"/>
        <end position="213"/>
    </location>
</feature>
<evidence type="ECO:0000313" key="3">
    <source>
        <dbReference type="EMBL" id="KAK5605269.1"/>
    </source>
</evidence>
<dbReference type="Pfam" id="PF15750">
    <property type="entry name" value="UBZ_FAAP20"/>
    <property type="match status" value="1"/>
</dbReference>
<dbReference type="Proteomes" id="UP001311232">
    <property type="component" value="Unassembled WGS sequence"/>
</dbReference>
<reference evidence="3 4" key="1">
    <citation type="submission" date="2021-06" db="EMBL/GenBank/DDBJ databases">
        <authorList>
            <person name="Palmer J.M."/>
        </authorList>
    </citation>
    <scope>NUCLEOTIDE SEQUENCE [LARGE SCALE GENOMIC DNA]</scope>
    <source>
        <strain evidence="3 4">MEX-2019</strain>
        <tissue evidence="3">Muscle</tissue>
    </source>
</reference>
<proteinExistence type="predicted"/>
<feature type="compositionally biased region" description="Pro residues" evidence="1">
    <location>
        <begin position="123"/>
        <end position="135"/>
    </location>
</feature>
<dbReference type="InterPro" id="IPR031490">
    <property type="entry name" value="UBZ2_FAAP20"/>
</dbReference>
<dbReference type="PANTHER" id="PTHR37862">
    <property type="entry name" value="FANCONI ANEMIA CORE COMPLEX-ASSOCIATED PROTEIN 20"/>
    <property type="match status" value="1"/>
</dbReference>
<evidence type="ECO:0000256" key="1">
    <source>
        <dbReference type="SAM" id="MobiDB-lite"/>
    </source>
</evidence>
<dbReference type="AlphaFoldDB" id="A0AAV9R8Y9"/>
<accession>A0AAV9R8Y9</accession>
<protein>
    <recommendedName>
        <fullName evidence="2">UBZ2-type domain-containing protein</fullName>
    </recommendedName>
</protein>
<organism evidence="3 4">
    <name type="scientific">Crenichthys baileyi</name>
    <name type="common">White River springfish</name>
    <dbReference type="NCBI Taxonomy" id="28760"/>
    <lineage>
        <taxon>Eukaryota</taxon>
        <taxon>Metazoa</taxon>
        <taxon>Chordata</taxon>
        <taxon>Craniata</taxon>
        <taxon>Vertebrata</taxon>
        <taxon>Euteleostomi</taxon>
        <taxon>Actinopterygii</taxon>
        <taxon>Neopterygii</taxon>
        <taxon>Teleostei</taxon>
        <taxon>Neoteleostei</taxon>
        <taxon>Acanthomorphata</taxon>
        <taxon>Ovalentaria</taxon>
        <taxon>Atherinomorphae</taxon>
        <taxon>Cyprinodontiformes</taxon>
        <taxon>Goodeidae</taxon>
        <taxon>Crenichthys</taxon>
    </lineage>
</organism>
<feature type="domain" description="UBZ2-type" evidence="2">
    <location>
        <begin position="251"/>
        <end position="287"/>
    </location>
</feature>
<evidence type="ECO:0000259" key="2">
    <source>
        <dbReference type="PROSITE" id="PS51906"/>
    </source>
</evidence>